<sequence>MSAATSILTPEQSQSILATWKEAGPTEAEHDEFIANALLQLSDPVQVKAFGDDVAQVAQLAVEIDKTFVDVEKILWVVVYLCWPIGIPLMQQWVGFKERWRTCLRSSCVLASTTVDILKRFDEIYLDKVEKIQTEQDRLAAMQALDALTKELDANDQSAAMSRQFLDLKRDIEVFVNKFNLSATKTAIGPLLADIATLDEQIISAQKAIGGASGSIVAALRLGARASSVVASLEEQREKKVESIRDLRRAMKAMTELVEPSPKLASEQIVAPDIGLMLSKLVIFSEIWSSVRSQNVQFRAHIAGGLEAATNSRFKSEVKLARAQCKPLEAGLLEYKKQLESWV</sequence>
<gene>
    <name evidence="1" type="ORF">DFP72DRAFT_975454</name>
</gene>
<proteinExistence type="predicted"/>
<evidence type="ECO:0000313" key="1">
    <source>
        <dbReference type="EMBL" id="KAF6744306.1"/>
    </source>
</evidence>
<comment type="caution">
    <text evidence="1">The sequence shown here is derived from an EMBL/GenBank/DDBJ whole genome shotgun (WGS) entry which is preliminary data.</text>
</comment>
<dbReference type="AlphaFoldDB" id="A0A8H6LX14"/>
<evidence type="ECO:0000313" key="2">
    <source>
        <dbReference type="Proteomes" id="UP000521943"/>
    </source>
</evidence>
<dbReference type="EMBL" id="JACGCI010000124">
    <property type="protein sequence ID" value="KAF6744306.1"/>
    <property type="molecule type" value="Genomic_DNA"/>
</dbReference>
<protein>
    <submittedName>
        <fullName evidence="1">Uncharacterized protein</fullName>
    </submittedName>
</protein>
<dbReference type="OrthoDB" id="2891304at2759"/>
<keyword evidence="2" id="KW-1185">Reference proteome</keyword>
<organism evidence="1 2">
    <name type="scientific">Ephemerocybe angulata</name>
    <dbReference type="NCBI Taxonomy" id="980116"/>
    <lineage>
        <taxon>Eukaryota</taxon>
        <taxon>Fungi</taxon>
        <taxon>Dikarya</taxon>
        <taxon>Basidiomycota</taxon>
        <taxon>Agaricomycotina</taxon>
        <taxon>Agaricomycetes</taxon>
        <taxon>Agaricomycetidae</taxon>
        <taxon>Agaricales</taxon>
        <taxon>Agaricineae</taxon>
        <taxon>Psathyrellaceae</taxon>
        <taxon>Ephemerocybe</taxon>
    </lineage>
</organism>
<reference evidence="1 2" key="1">
    <citation type="submission" date="2020-07" db="EMBL/GenBank/DDBJ databases">
        <title>Comparative genomics of pyrophilous fungi reveals a link between fire events and developmental genes.</title>
        <authorList>
            <consortium name="DOE Joint Genome Institute"/>
            <person name="Steindorff A.S."/>
            <person name="Carver A."/>
            <person name="Calhoun S."/>
            <person name="Stillman K."/>
            <person name="Liu H."/>
            <person name="Lipzen A."/>
            <person name="Pangilinan J."/>
            <person name="Labutti K."/>
            <person name="Bruns T.D."/>
            <person name="Grigoriev I.V."/>
        </authorList>
    </citation>
    <scope>NUCLEOTIDE SEQUENCE [LARGE SCALE GENOMIC DNA]</scope>
    <source>
        <strain evidence="1 2">CBS 144469</strain>
    </source>
</reference>
<name>A0A8H6LX14_9AGAR</name>
<dbReference type="Proteomes" id="UP000521943">
    <property type="component" value="Unassembled WGS sequence"/>
</dbReference>
<accession>A0A8H6LX14</accession>